<dbReference type="GO" id="GO:0016747">
    <property type="term" value="F:acyltransferase activity, transferring groups other than amino-acyl groups"/>
    <property type="evidence" value="ECO:0007669"/>
    <property type="project" value="InterPro"/>
</dbReference>
<dbReference type="EMBL" id="JALZ01000005">
    <property type="protein sequence ID" value="ETX15341.1"/>
    <property type="molecule type" value="Genomic_DNA"/>
</dbReference>
<dbReference type="RefSeq" id="WP_037260088.1">
    <property type="nucleotide sequence ID" value="NZ_JALZ01000005.1"/>
</dbReference>
<comment type="caution">
    <text evidence="2">The sequence shown here is derived from an EMBL/GenBank/DDBJ whole genome shotgun (WGS) entry which is preliminary data.</text>
</comment>
<dbReference type="PROSITE" id="PS51186">
    <property type="entry name" value="GNAT"/>
    <property type="match status" value="1"/>
</dbReference>
<dbReference type="InterPro" id="IPR051531">
    <property type="entry name" value="N-acetyltransferase"/>
</dbReference>
<dbReference type="Gene3D" id="3.40.630.30">
    <property type="match status" value="1"/>
</dbReference>
<dbReference type="PANTHER" id="PTHR43792:SF1">
    <property type="entry name" value="N-ACETYLTRANSFERASE DOMAIN-CONTAINING PROTEIN"/>
    <property type="match status" value="1"/>
</dbReference>
<dbReference type="eggNOG" id="COG1670">
    <property type="taxonomic scope" value="Bacteria"/>
</dbReference>
<evidence type="ECO:0000313" key="2">
    <source>
        <dbReference type="EMBL" id="ETX15341.1"/>
    </source>
</evidence>
<dbReference type="SUPFAM" id="SSF55729">
    <property type="entry name" value="Acyl-CoA N-acyltransferases (Nat)"/>
    <property type="match status" value="1"/>
</dbReference>
<organism evidence="2 3">
    <name type="scientific">Roseivivax halodurans JCM 10272</name>
    <dbReference type="NCBI Taxonomy" id="1449350"/>
    <lineage>
        <taxon>Bacteria</taxon>
        <taxon>Pseudomonadati</taxon>
        <taxon>Pseudomonadota</taxon>
        <taxon>Alphaproteobacteria</taxon>
        <taxon>Rhodobacterales</taxon>
        <taxon>Roseobacteraceae</taxon>
        <taxon>Roseivivax</taxon>
    </lineage>
</organism>
<dbReference type="InterPro" id="IPR016181">
    <property type="entry name" value="Acyl_CoA_acyltransferase"/>
</dbReference>
<reference evidence="2 3" key="1">
    <citation type="submission" date="2014-01" db="EMBL/GenBank/DDBJ databases">
        <title>Roseivivax halodurans JCM 10272 Genome Sequencing.</title>
        <authorList>
            <person name="Lai Q."/>
            <person name="Li G."/>
            <person name="Shao Z."/>
        </authorList>
    </citation>
    <scope>NUCLEOTIDE SEQUENCE [LARGE SCALE GENOMIC DNA]</scope>
    <source>
        <strain evidence="2 3">JCM 10272</strain>
    </source>
</reference>
<evidence type="ECO:0000259" key="1">
    <source>
        <dbReference type="PROSITE" id="PS51186"/>
    </source>
</evidence>
<dbReference type="AlphaFoldDB" id="X7EJL4"/>
<feature type="domain" description="N-acetyltransferase" evidence="1">
    <location>
        <begin position="15"/>
        <end position="170"/>
    </location>
</feature>
<keyword evidence="2" id="KW-0808">Transferase</keyword>
<dbReference type="OrthoDB" id="6293260at2"/>
<dbReference type="InterPro" id="IPR000182">
    <property type="entry name" value="GNAT_dom"/>
</dbReference>
<sequence>MKDPVRIPVIETERLTLREPRITDLDDFAVFYADERARFVGGPADRVATWQAILKMSGHWQIRGYGLWVAARRTTGEPVGFAGIVHHIDWPEPELGYSIFAGWEGKGYAFEAAEAAREAAAEHYGFTAPISLIDPENTRSIRLAERLGATFESETELRGSTARIYRHPLTEPKGRALD</sequence>
<accession>X7EJL4</accession>
<dbReference type="PANTHER" id="PTHR43792">
    <property type="entry name" value="GNAT FAMILY, PUTATIVE (AFU_ORTHOLOGUE AFUA_3G00765)-RELATED-RELATED"/>
    <property type="match status" value="1"/>
</dbReference>
<name>X7EJL4_9RHOB</name>
<dbReference type="Pfam" id="PF13302">
    <property type="entry name" value="Acetyltransf_3"/>
    <property type="match status" value="1"/>
</dbReference>
<dbReference type="PATRIC" id="fig|1449350.3.peg.1329"/>
<proteinExistence type="predicted"/>
<keyword evidence="3" id="KW-1185">Reference proteome</keyword>
<protein>
    <submittedName>
        <fullName evidence="2">Acetyltransferase</fullName>
    </submittedName>
</protein>
<dbReference type="Proteomes" id="UP000022447">
    <property type="component" value="Unassembled WGS sequence"/>
</dbReference>
<gene>
    <name evidence="2" type="ORF">OCH239_16055</name>
</gene>
<evidence type="ECO:0000313" key="3">
    <source>
        <dbReference type="Proteomes" id="UP000022447"/>
    </source>
</evidence>
<dbReference type="STRING" id="1449350.OCH239_16055"/>